<reference evidence="8" key="1">
    <citation type="submission" date="2022-10" db="EMBL/GenBank/DDBJ databases">
        <authorList>
            <person name="Yue Y."/>
        </authorList>
    </citation>
    <scope>NUCLEOTIDE SEQUENCE</scope>
    <source>
        <strain evidence="8">Z654</strain>
    </source>
</reference>
<keyword evidence="5 6" id="KW-0472">Membrane</keyword>
<keyword evidence="2" id="KW-1003">Cell membrane</keyword>
<comment type="caution">
    <text evidence="8">The sequence shown here is derived from an EMBL/GenBank/DDBJ whole genome shotgun (WGS) entry which is preliminary data.</text>
</comment>
<name>A0AAE3IZG5_9RHOB</name>
<evidence type="ECO:0000313" key="9">
    <source>
        <dbReference type="Proteomes" id="UP001208041"/>
    </source>
</evidence>
<accession>A0AAE3IZG5</accession>
<dbReference type="GO" id="GO:0005886">
    <property type="term" value="C:plasma membrane"/>
    <property type="evidence" value="ECO:0007669"/>
    <property type="project" value="UniProtKB-SubCell"/>
</dbReference>
<keyword evidence="4 6" id="KW-1133">Transmembrane helix</keyword>
<keyword evidence="3 6" id="KW-0812">Transmembrane</keyword>
<sequence>MQMTLGGALVLALDIYALYNVMSSDASAVGKVLWVILILLLPIFGFILWLLLGPRTKAR</sequence>
<comment type="subcellular location">
    <subcellularLocation>
        <location evidence="1">Cell membrane</location>
        <topology evidence="1">Multi-pass membrane protein</topology>
    </subcellularLocation>
</comment>
<protein>
    <submittedName>
        <fullName evidence="8">PLDc N-terminal domain-containing protein</fullName>
    </submittedName>
</protein>
<feature type="transmembrane region" description="Helical" evidence="6">
    <location>
        <begin position="33"/>
        <end position="52"/>
    </location>
</feature>
<evidence type="ECO:0000256" key="5">
    <source>
        <dbReference type="ARBA" id="ARBA00023136"/>
    </source>
</evidence>
<dbReference type="EMBL" id="JAOYFC010000002">
    <property type="protein sequence ID" value="MCV6824859.1"/>
    <property type="molecule type" value="Genomic_DNA"/>
</dbReference>
<feature type="domain" description="Cardiolipin synthase N-terminal" evidence="7">
    <location>
        <begin position="12"/>
        <end position="54"/>
    </location>
</feature>
<organism evidence="8 9">
    <name type="scientific">Halocynthiibacter halioticoli</name>
    <dbReference type="NCBI Taxonomy" id="2986804"/>
    <lineage>
        <taxon>Bacteria</taxon>
        <taxon>Pseudomonadati</taxon>
        <taxon>Pseudomonadota</taxon>
        <taxon>Alphaproteobacteria</taxon>
        <taxon>Rhodobacterales</taxon>
        <taxon>Paracoccaceae</taxon>
        <taxon>Halocynthiibacter</taxon>
    </lineage>
</organism>
<evidence type="ECO:0000256" key="4">
    <source>
        <dbReference type="ARBA" id="ARBA00022989"/>
    </source>
</evidence>
<evidence type="ECO:0000259" key="7">
    <source>
        <dbReference type="Pfam" id="PF13396"/>
    </source>
</evidence>
<dbReference type="InterPro" id="IPR027379">
    <property type="entry name" value="CLS_N"/>
</dbReference>
<evidence type="ECO:0000256" key="6">
    <source>
        <dbReference type="SAM" id="Phobius"/>
    </source>
</evidence>
<keyword evidence="9" id="KW-1185">Reference proteome</keyword>
<proteinExistence type="predicted"/>
<evidence type="ECO:0000256" key="2">
    <source>
        <dbReference type="ARBA" id="ARBA00022475"/>
    </source>
</evidence>
<dbReference type="AlphaFoldDB" id="A0AAE3IZG5"/>
<evidence type="ECO:0000256" key="3">
    <source>
        <dbReference type="ARBA" id="ARBA00022692"/>
    </source>
</evidence>
<evidence type="ECO:0000313" key="8">
    <source>
        <dbReference type="EMBL" id="MCV6824859.1"/>
    </source>
</evidence>
<evidence type="ECO:0000256" key="1">
    <source>
        <dbReference type="ARBA" id="ARBA00004651"/>
    </source>
</evidence>
<dbReference type="Pfam" id="PF13396">
    <property type="entry name" value="PLDc_N"/>
    <property type="match status" value="1"/>
</dbReference>
<dbReference type="Proteomes" id="UP001208041">
    <property type="component" value="Unassembled WGS sequence"/>
</dbReference>
<gene>
    <name evidence="8" type="ORF">OH136_09855</name>
</gene>